<dbReference type="InterPro" id="IPR022357">
    <property type="entry name" value="MIP_CS"/>
</dbReference>
<dbReference type="Proteomes" id="UP000198847">
    <property type="component" value="Unassembled WGS sequence"/>
</dbReference>
<reference evidence="1 2" key="1">
    <citation type="submission" date="2016-10" db="EMBL/GenBank/DDBJ databases">
        <authorList>
            <person name="de Groot N.N."/>
        </authorList>
    </citation>
    <scope>NUCLEOTIDE SEQUENCE [LARGE SCALE GENOMIC DNA]</scope>
    <source>
        <strain evidence="1 2">DSM 13305</strain>
    </source>
</reference>
<evidence type="ECO:0000313" key="1">
    <source>
        <dbReference type="EMBL" id="SEP14813.1"/>
    </source>
</evidence>
<gene>
    <name evidence="1" type="ORF">SAMN04490178_11193</name>
</gene>
<dbReference type="PROSITE" id="PS00221">
    <property type="entry name" value="MIP"/>
    <property type="match status" value="1"/>
</dbReference>
<dbReference type="AlphaFoldDB" id="A0A1H8VHN8"/>
<sequence length="389" mass="43865">MFFKISGVFIQKYMKDYKEDSRFNGGKDAPWWERYLELNMQAPVKNTDWKFNTQIVSKAGSKDKAFSEKFDAVADPNDPSEEGGKKEFHPERMWVEGNLGGTGQYAKLGFFQPWVQNGFISDARIKGASLEHWGQKSATHIYAGNISEKYWDLGAGARVTSTEGADPVTGTWTKTYTEDTTGGVYSDFVRHHDTINYKTTGVGGDWDFHGDDGSDNKDIGYNTYNSEESDKHIFAFVYDYKFSPKYDGSVGYYNYKSYAYNGDALQIGAVNLNVHLNPSLTLANSYSHGNQDGYDKAYNIELQYNGNPWIDSTKPHNFGAYLAYRYLGPDAIIKPNYSDGIKAGQKGFEVGTYYTLTSNILATLKYATGKSIYYGQDRSRVFTSLQYAF</sequence>
<keyword evidence="2" id="KW-1185">Reference proteome</keyword>
<dbReference type="EMBL" id="FODY01000011">
    <property type="protein sequence ID" value="SEP14813.1"/>
    <property type="molecule type" value="Genomic_DNA"/>
</dbReference>
<accession>A0A1H8VHN8</accession>
<organism evidence="1 2">
    <name type="scientific">Propionispora vibrioides</name>
    <dbReference type="NCBI Taxonomy" id="112903"/>
    <lineage>
        <taxon>Bacteria</taxon>
        <taxon>Bacillati</taxon>
        <taxon>Bacillota</taxon>
        <taxon>Negativicutes</taxon>
        <taxon>Selenomonadales</taxon>
        <taxon>Sporomusaceae</taxon>
        <taxon>Propionispora</taxon>
    </lineage>
</organism>
<proteinExistence type="predicted"/>
<protein>
    <submittedName>
        <fullName evidence="1">Uncharacterized protein</fullName>
    </submittedName>
</protein>
<name>A0A1H8VHN8_9FIRM</name>
<evidence type="ECO:0000313" key="2">
    <source>
        <dbReference type="Proteomes" id="UP000198847"/>
    </source>
</evidence>